<accession>A0A8H6XI81</accession>
<comment type="caution">
    <text evidence="2">The sequence shown here is derived from an EMBL/GenBank/DDBJ whole genome shotgun (WGS) entry which is preliminary data.</text>
</comment>
<dbReference type="OrthoDB" id="3009473at2759"/>
<keyword evidence="1" id="KW-0472">Membrane</keyword>
<dbReference type="AlphaFoldDB" id="A0A8H6XI81"/>
<proteinExistence type="predicted"/>
<dbReference type="EMBL" id="JACAZI010000017">
    <property type="protein sequence ID" value="KAF7342003.1"/>
    <property type="molecule type" value="Genomic_DNA"/>
</dbReference>
<gene>
    <name evidence="2" type="ORF">MVEN_01787400</name>
</gene>
<keyword evidence="3" id="KW-1185">Reference proteome</keyword>
<dbReference type="Proteomes" id="UP000620124">
    <property type="component" value="Unassembled WGS sequence"/>
</dbReference>
<organism evidence="2 3">
    <name type="scientific">Mycena venus</name>
    <dbReference type="NCBI Taxonomy" id="2733690"/>
    <lineage>
        <taxon>Eukaryota</taxon>
        <taxon>Fungi</taxon>
        <taxon>Dikarya</taxon>
        <taxon>Basidiomycota</taxon>
        <taxon>Agaricomycotina</taxon>
        <taxon>Agaricomycetes</taxon>
        <taxon>Agaricomycetidae</taxon>
        <taxon>Agaricales</taxon>
        <taxon>Marasmiineae</taxon>
        <taxon>Mycenaceae</taxon>
        <taxon>Mycena</taxon>
    </lineage>
</organism>
<protein>
    <submittedName>
        <fullName evidence="2">Uncharacterized protein</fullName>
    </submittedName>
</protein>
<keyword evidence="1" id="KW-0812">Transmembrane</keyword>
<reference evidence="2" key="1">
    <citation type="submission" date="2020-05" db="EMBL/GenBank/DDBJ databases">
        <title>Mycena genomes resolve the evolution of fungal bioluminescence.</title>
        <authorList>
            <person name="Tsai I.J."/>
        </authorList>
    </citation>
    <scope>NUCLEOTIDE SEQUENCE</scope>
    <source>
        <strain evidence="2">CCC161011</strain>
    </source>
</reference>
<sequence length="163" mass="18034">MPTVPEDSISAATSAFPTKALVVVFAINAIALTVHFTSPLRLITVLTACIDEAVDIYIEAHGLGLISTADTKTLHNLQLEVSAIVEQTLRNSFSWSAILRDFFQGRSFTLLRCILDVKRFETHIKILKESQLRTEGTLHPRAILLRRRGLCSRSGGDQSQCRA</sequence>
<keyword evidence="1" id="KW-1133">Transmembrane helix</keyword>
<feature type="transmembrane region" description="Helical" evidence="1">
    <location>
        <begin position="20"/>
        <end position="37"/>
    </location>
</feature>
<evidence type="ECO:0000256" key="1">
    <source>
        <dbReference type="SAM" id="Phobius"/>
    </source>
</evidence>
<evidence type="ECO:0000313" key="2">
    <source>
        <dbReference type="EMBL" id="KAF7342003.1"/>
    </source>
</evidence>
<evidence type="ECO:0000313" key="3">
    <source>
        <dbReference type="Proteomes" id="UP000620124"/>
    </source>
</evidence>
<name>A0A8H6XI81_9AGAR</name>